<dbReference type="AlphaFoldDB" id="A0A542ZAT4"/>
<evidence type="ECO:0000313" key="1">
    <source>
        <dbReference type="EMBL" id="TQL57458.1"/>
    </source>
</evidence>
<accession>A0A542ZAT4</accession>
<proteinExistence type="predicted"/>
<organism evidence="1 2">
    <name type="scientific">Rarobacter faecitabidus</name>
    <dbReference type="NCBI Taxonomy" id="13243"/>
    <lineage>
        <taxon>Bacteria</taxon>
        <taxon>Bacillati</taxon>
        <taxon>Actinomycetota</taxon>
        <taxon>Actinomycetes</taxon>
        <taxon>Micrococcales</taxon>
        <taxon>Rarobacteraceae</taxon>
        <taxon>Rarobacter</taxon>
    </lineage>
</organism>
<dbReference type="EMBL" id="VFOS01000004">
    <property type="protein sequence ID" value="TQL57458.1"/>
    <property type="molecule type" value="Genomic_DNA"/>
</dbReference>
<evidence type="ECO:0000313" key="2">
    <source>
        <dbReference type="Proteomes" id="UP000315389"/>
    </source>
</evidence>
<dbReference type="Proteomes" id="UP000315389">
    <property type="component" value="Unassembled WGS sequence"/>
</dbReference>
<protein>
    <submittedName>
        <fullName evidence="1">Uncharacterized protein</fullName>
    </submittedName>
</protein>
<sequence>MSQQPATQRPATLELSGPVIDIVWIPAADLRTDETTTDH</sequence>
<keyword evidence="2" id="KW-1185">Reference proteome</keyword>
<gene>
    <name evidence="1" type="ORF">FB461_2194</name>
</gene>
<reference evidence="1 2" key="1">
    <citation type="submission" date="2019-06" db="EMBL/GenBank/DDBJ databases">
        <title>Sequencing the genomes of 1000 actinobacteria strains.</title>
        <authorList>
            <person name="Klenk H.-P."/>
        </authorList>
    </citation>
    <scope>NUCLEOTIDE SEQUENCE [LARGE SCALE GENOMIC DNA]</scope>
    <source>
        <strain evidence="1 2">DSM 4813</strain>
    </source>
</reference>
<comment type="caution">
    <text evidence="1">The sequence shown here is derived from an EMBL/GenBank/DDBJ whole genome shotgun (WGS) entry which is preliminary data.</text>
</comment>
<name>A0A542ZAT4_RARFA</name>